<gene>
    <name evidence="1" type="ORF">RND81_03G034000</name>
</gene>
<sequence length="99" mass="11647">MSIALETGHHTPIQLIAAEPSCHPARYRRLRITATHTRNKYNTTKYHFERWVVVNFSTCCDVRNDVRDLNKWAGMKGIVSDIFYWIMTVVNAHFSKYVF</sequence>
<comment type="caution">
    <text evidence="1">The sequence shown here is derived from an EMBL/GenBank/DDBJ whole genome shotgun (WGS) entry which is preliminary data.</text>
</comment>
<dbReference type="Proteomes" id="UP001443914">
    <property type="component" value="Unassembled WGS sequence"/>
</dbReference>
<proteinExistence type="predicted"/>
<evidence type="ECO:0000313" key="2">
    <source>
        <dbReference type="Proteomes" id="UP001443914"/>
    </source>
</evidence>
<evidence type="ECO:0000313" key="1">
    <source>
        <dbReference type="EMBL" id="KAK9740422.1"/>
    </source>
</evidence>
<keyword evidence="2" id="KW-1185">Reference proteome</keyword>
<organism evidence="1 2">
    <name type="scientific">Saponaria officinalis</name>
    <name type="common">Common soapwort</name>
    <name type="synonym">Lychnis saponaria</name>
    <dbReference type="NCBI Taxonomy" id="3572"/>
    <lineage>
        <taxon>Eukaryota</taxon>
        <taxon>Viridiplantae</taxon>
        <taxon>Streptophyta</taxon>
        <taxon>Embryophyta</taxon>
        <taxon>Tracheophyta</taxon>
        <taxon>Spermatophyta</taxon>
        <taxon>Magnoliopsida</taxon>
        <taxon>eudicotyledons</taxon>
        <taxon>Gunneridae</taxon>
        <taxon>Pentapetalae</taxon>
        <taxon>Caryophyllales</taxon>
        <taxon>Caryophyllaceae</taxon>
        <taxon>Caryophylleae</taxon>
        <taxon>Saponaria</taxon>
    </lineage>
</organism>
<accession>A0AAW1M531</accession>
<name>A0AAW1M531_SAPOF</name>
<dbReference type="AlphaFoldDB" id="A0AAW1M531"/>
<reference evidence="1" key="1">
    <citation type="submission" date="2024-03" db="EMBL/GenBank/DDBJ databases">
        <title>WGS assembly of Saponaria officinalis var. Norfolk2.</title>
        <authorList>
            <person name="Jenkins J."/>
            <person name="Shu S."/>
            <person name="Grimwood J."/>
            <person name="Barry K."/>
            <person name="Goodstein D."/>
            <person name="Schmutz J."/>
            <person name="Leebens-Mack J."/>
            <person name="Osbourn A."/>
        </authorList>
    </citation>
    <scope>NUCLEOTIDE SEQUENCE [LARGE SCALE GENOMIC DNA]</scope>
    <source>
        <strain evidence="1">JIC</strain>
    </source>
</reference>
<dbReference type="EMBL" id="JBDFQZ010000003">
    <property type="protein sequence ID" value="KAK9740422.1"/>
    <property type="molecule type" value="Genomic_DNA"/>
</dbReference>
<protein>
    <submittedName>
        <fullName evidence="1">Uncharacterized protein</fullName>
    </submittedName>
</protein>